<feature type="transmembrane region" description="Helical" evidence="1">
    <location>
        <begin position="89"/>
        <end position="112"/>
    </location>
</feature>
<evidence type="ECO:0008006" key="4">
    <source>
        <dbReference type="Google" id="ProtNLM"/>
    </source>
</evidence>
<keyword evidence="1" id="KW-0812">Transmembrane</keyword>
<reference evidence="2 3" key="1">
    <citation type="journal article" date="2017" name="Chemistry">
        <title>Isolation, Biosynthesis and Chemical Modifications of Rubterolones A-F: Rare Tropolone Alkaloids from Actinomadura sp. 5-2.</title>
        <authorList>
            <person name="Guo H."/>
            <person name="Benndorf R."/>
            <person name="Leichnitz D."/>
            <person name="Klassen J.L."/>
            <person name="Vollmers J."/>
            <person name="Gorls H."/>
            <person name="Steinacker M."/>
            <person name="Weigel C."/>
            <person name="Dahse H.M."/>
            <person name="Kaster A.K."/>
            <person name="de Beer Z.W."/>
            <person name="Poulsen M."/>
            <person name="Beemelmanns C."/>
        </authorList>
    </citation>
    <scope>NUCLEOTIDE SEQUENCE [LARGE SCALE GENOMIC DNA]</scope>
    <source>
        <strain evidence="2 3">5-2</strain>
    </source>
</reference>
<dbReference type="Proteomes" id="UP000242367">
    <property type="component" value="Unassembled WGS sequence"/>
</dbReference>
<feature type="transmembrane region" description="Helical" evidence="1">
    <location>
        <begin position="132"/>
        <end position="152"/>
    </location>
</feature>
<feature type="transmembrane region" description="Helical" evidence="1">
    <location>
        <begin position="56"/>
        <end position="77"/>
    </location>
</feature>
<dbReference type="RefSeq" id="WP_103565743.1">
    <property type="nucleotide sequence ID" value="NZ_MTBP01000004.1"/>
</dbReference>
<keyword evidence="1" id="KW-1133">Transmembrane helix</keyword>
<keyword evidence="3" id="KW-1185">Reference proteome</keyword>
<sequence>MRPALQRRLTLTAVIGLAYWLFGNLYEAVVFSPNWVNDSPDQFRRINAFFSTTGPTLYFVPLTILPLVLLWFLWWRNQDPALAPDYRRAGIAAVLLAALNALIVSTVIPHMFGSDALSHPGNLNTAAWEWNILNVVRMILTATTASFGFAAFRKLDRHSTGHPGDAAS</sequence>
<evidence type="ECO:0000313" key="3">
    <source>
        <dbReference type="Proteomes" id="UP000242367"/>
    </source>
</evidence>
<comment type="caution">
    <text evidence="2">The sequence shown here is derived from an EMBL/GenBank/DDBJ whole genome shotgun (WGS) entry which is preliminary data.</text>
</comment>
<organism evidence="2 3">
    <name type="scientific">Actinomadura rubteroloni</name>
    <dbReference type="NCBI Taxonomy" id="1926885"/>
    <lineage>
        <taxon>Bacteria</taxon>
        <taxon>Bacillati</taxon>
        <taxon>Actinomycetota</taxon>
        <taxon>Actinomycetes</taxon>
        <taxon>Streptosporangiales</taxon>
        <taxon>Thermomonosporaceae</taxon>
        <taxon>Actinomadura</taxon>
    </lineage>
</organism>
<keyword evidence="1" id="KW-0472">Membrane</keyword>
<protein>
    <recommendedName>
        <fullName evidence="4">DUF1772 domain-containing protein</fullName>
    </recommendedName>
</protein>
<accession>A0A2P4UDB5</accession>
<gene>
    <name evidence="2" type="ORF">BTM25_52450</name>
</gene>
<feature type="transmembrane region" description="Helical" evidence="1">
    <location>
        <begin position="12"/>
        <end position="36"/>
    </location>
</feature>
<evidence type="ECO:0000256" key="1">
    <source>
        <dbReference type="SAM" id="Phobius"/>
    </source>
</evidence>
<dbReference type="EMBL" id="MTBP01000004">
    <property type="protein sequence ID" value="POM23039.1"/>
    <property type="molecule type" value="Genomic_DNA"/>
</dbReference>
<proteinExistence type="predicted"/>
<dbReference type="AlphaFoldDB" id="A0A2P4UDB5"/>
<evidence type="ECO:0000313" key="2">
    <source>
        <dbReference type="EMBL" id="POM23039.1"/>
    </source>
</evidence>
<name>A0A2P4UDB5_9ACTN</name>